<sequence length="122" mass="13475">MSSYAAFLSRTSSELHASHRGRVSDMIRRRQLLTWLLAVRTGVGLSKISKAFPQEGGKLVLAFLGDAWEGVDCTANSMRSVAQEAVQRGKMELEAFLSTNLSPVLKEQILPRALEGEFEAKH</sequence>
<gene>
    <name evidence="1" type="ORF">PGLA1383_LOCUS2543</name>
</gene>
<evidence type="ECO:0000313" key="1">
    <source>
        <dbReference type="EMBL" id="CAE8583585.1"/>
    </source>
</evidence>
<proteinExistence type="predicted"/>
<keyword evidence="2" id="KW-1185">Reference proteome</keyword>
<comment type="caution">
    <text evidence="1">The sequence shown here is derived from an EMBL/GenBank/DDBJ whole genome shotgun (WGS) entry which is preliminary data.</text>
</comment>
<protein>
    <submittedName>
        <fullName evidence="1">Uncharacterized protein</fullName>
    </submittedName>
</protein>
<accession>A0A813DAT6</accession>
<dbReference type="EMBL" id="CAJNNV010000795">
    <property type="protein sequence ID" value="CAE8583585.1"/>
    <property type="molecule type" value="Genomic_DNA"/>
</dbReference>
<dbReference type="AlphaFoldDB" id="A0A813DAT6"/>
<reference evidence="1" key="1">
    <citation type="submission" date="2021-02" db="EMBL/GenBank/DDBJ databases">
        <authorList>
            <person name="Dougan E. K."/>
            <person name="Rhodes N."/>
            <person name="Thang M."/>
            <person name="Chan C."/>
        </authorList>
    </citation>
    <scope>NUCLEOTIDE SEQUENCE</scope>
</reference>
<name>A0A813DAT6_POLGL</name>
<evidence type="ECO:0000313" key="2">
    <source>
        <dbReference type="Proteomes" id="UP000654075"/>
    </source>
</evidence>
<organism evidence="1 2">
    <name type="scientific">Polarella glacialis</name>
    <name type="common">Dinoflagellate</name>
    <dbReference type="NCBI Taxonomy" id="89957"/>
    <lineage>
        <taxon>Eukaryota</taxon>
        <taxon>Sar</taxon>
        <taxon>Alveolata</taxon>
        <taxon>Dinophyceae</taxon>
        <taxon>Suessiales</taxon>
        <taxon>Suessiaceae</taxon>
        <taxon>Polarella</taxon>
    </lineage>
</organism>
<dbReference type="Proteomes" id="UP000654075">
    <property type="component" value="Unassembled WGS sequence"/>
</dbReference>